<keyword evidence="1" id="KW-0812">Transmembrane</keyword>
<dbReference type="EMBL" id="JAQQAF010000002">
    <property type="protein sequence ID" value="KAJ8506260.1"/>
    <property type="molecule type" value="Genomic_DNA"/>
</dbReference>
<proteinExistence type="predicted"/>
<feature type="transmembrane region" description="Helical" evidence="1">
    <location>
        <begin position="57"/>
        <end position="76"/>
    </location>
</feature>
<dbReference type="AlphaFoldDB" id="A0AAV8RGL7"/>
<dbReference type="Proteomes" id="UP001222027">
    <property type="component" value="Unassembled WGS sequence"/>
</dbReference>
<keyword evidence="1" id="KW-1133">Transmembrane helix</keyword>
<evidence type="ECO:0000313" key="2">
    <source>
        <dbReference type="EMBL" id="KAJ8506260.1"/>
    </source>
</evidence>
<accession>A0AAV8RGL7</accession>
<keyword evidence="1" id="KW-0472">Membrane</keyword>
<keyword evidence="3" id="KW-1185">Reference proteome</keyword>
<organism evidence="2 3">
    <name type="scientific">Ensete ventricosum</name>
    <name type="common">Abyssinian banana</name>
    <name type="synonym">Musa ensete</name>
    <dbReference type="NCBI Taxonomy" id="4639"/>
    <lineage>
        <taxon>Eukaryota</taxon>
        <taxon>Viridiplantae</taxon>
        <taxon>Streptophyta</taxon>
        <taxon>Embryophyta</taxon>
        <taxon>Tracheophyta</taxon>
        <taxon>Spermatophyta</taxon>
        <taxon>Magnoliopsida</taxon>
        <taxon>Liliopsida</taxon>
        <taxon>Zingiberales</taxon>
        <taxon>Musaceae</taxon>
        <taxon>Ensete</taxon>
    </lineage>
</organism>
<protein>
    <submittedName>
        <fullName evidence="2">Uncharacterized protein</fullName>
    </submittedName>
</protein>
<reference evidence="2 3" key="1">
    <citation type="submission" date="2022-12" db="EMBL/GenBank/DDBJ databases">
        <title>Chromosome-scale assembly of the Ensete ventricosum genome.</title>
        <authorList>
            <person name="Dussert Y."/>
            <person name="Stocks J."/>
            <person name="Wendawek A."/>
            <person name="Woldeyes F."/>
            <person name="Nichols R.A."/>
            <person name="Borrell J.S."/>
        </authorList>
    </citation>
    <scope>NUCLEOTIDE SEQUENCE [LARGE SCALE GENOMIC DNA]</scope>
    <source>
        <strain evidence="3">cv. Maze</strain>
        <tissue evidence="2">Seeds</tissue>
    </source>
</reference>
<evidence type="ECO:0000256" key="1">
    <source>
        <dbReference type="SAM" id="Phobius"/>
    </source>
</evidence>
<evidence type="ECO:0000313" key="3">
    <source>
        <dbReference type="Proteomes" id="UP001222027"/>
    </source>
</evidence>
<comment type="caution">
    <text evidence="2">The sequence shown here is derived from an EMBL/GenBank/DDBJ whole genome shotgun (WGS) entry which is preliminary data.</text>
</comment>
<sequence>MTWGVSTKILFQKVPKTVVDGPHIAINLPRQTDGPDGSSPVLYEFFLEMTKWKPSSSFALTITVSLCPLFIFFRLLDFGGKTGGAIKGGASNKRVKEGIFGIKKER</sequence>
<name>A0AAV8RGL7_ENSVE</name>
<gene>
    <name evidence="2" type="ORF">OPV22_007146</name>
</gene>